<dbReference type="GO" id="GO:0008652">
    <property type="term" value="P:amino acid biosynthetic process"/>
    <property type="evidence" value="ECO:0007669"/>
    <property type="project" value="UniProtKB-KW"/>
</dbReference>
<feature type="binding site" evidence="9">
    <location>
        <position position="23"/>
    </location>
    <ligand>
        <name>phosphoenolpyruvate</name>
        <dbReference type="ChEBI" id="CHEBI:58702"/>
    </ligand>
</feature>
<protein>
    <recommendedName>
        <fullName evidence="9">3-phosphoshikimate 1-carboxyvinyltransferase</fullName>
        <ecNumber evidence="9">2.5.1.19</ecNumber>
    </recommendedName>
    <alternativeName>
        <fullName evidence="9">5-enolpyruvylshikimate-3-phosphate synthase</fullName>
        <shortName evidence="9">EPSP synthase</shortName>
        <shortName evidence="9">EPSPS</shortName>
    </alternativeName>
</protein>
<dbReference type="InterPro" id="IPR036968">
    <property type="entry name" value="Enolpyruvate_Tfrase_sf"/>
</dbReference>
<evidence type="ECO:0000259" key="10">
    <source>
        <dbReference type="Pfam" id="PF00275"/>
    </source>
</evidence>
<dbReference type="EC" id="2.5.1.19" evidence="9"/>
<dbReference type="InterPro" id="IPR006264">
    <property type="entry name" value="EPSP_synthase"/>
</dbReference>
<feature type="binding site" evidence="9">
    <location>
        <position position="169"/>
    </location>
    <ligand>
        <name>3-phosphoshikimate</name>
        <dbReference type="ChEBI" id="CHEBI:145989"/>
    </ligand>
</feature>
<dbReference type="SUPFAM" id="SSF55205">
    <property type="entry name" value="EPT/RTPC-like"/>
    <property type="match status" value="1"/>
</dbReference>
<comment type="catalytic activity">
    <reaction evidence="8">
        <text>3-phosphoshikimate + phosphoenolpyruvate = 5-O-(1-carboxyvinyl)-3-phosphoshikimate + phosphate</text>
        <dbReference type="Rhea" id="RHEA:21256"/>
        <dbReference type="ChEBI" id="CHEBI:43474"/>
        <dbReference type="ChEBI" id="CHEBI:57701"/>
        <dbReference type="ChEBI" id="CHEBI:58702"/>
        <dbReference type="ChEBI" id="CHEBI:145989"/>
        <dbReference type="EC" id="2.5.1.19"/>
    </reaction>
    <physiologicalReaction direction="left-to-right" evidence="8">
        <dbReference type="Rhea" id="RHEA:21257"/>
    </physiologicalReaction>
</comment>
<feature type="binding site" evidence="9">
    <location>
        <position position="348"/>
    </location>
    <ligand>
        <name>phosphoenolpyruvate</name>
        <dbReference type="ChEBI" id="CHEBI:58702"/>
    </ligand>
</feature>
<dbReference type="AlphaFoldDB" id="A0A1I6TZM1"/>
<dbReference type="PROSITE" id="PS00885">
    <property type="entry name" value="EPSP_SYNTHASE_2"/>
    <property type="match status" value="1"/>
</dbReference>
<dbReference type="UniPathway" id="UPA00053">
    <property type="reaction ID" value="UER00089"/>
</dbReference>
<feature type="domain" description="Enolpyruvate transferase" evidence="10">
    <location>
        <begin position="8"/>
        <end position="423"/>
    </location>
</feature>
<evidence type="ECO:0000256" key="8">
    <source>
        <dbReference type="ARBA" id="ARBA00044633"/>
    </source>
</evidence>
<feature type="binding site" evidence="9">
    <location>
        <position position="28"/>
    </location>
    <ligand>
        <name>3-phosphoshikimate</name>
        <dbReference type="ChEBI" id="CHEBI:145989"/>
    </ligand>
</feature>
<dbReference type="FunFam" id="3.65.10.10:FF:000005">
    <property type="entry name" value="3-phosphoshikimate 1-carboxyvinyltransferase"/>
    <property type="match status" value="1"/>
</dbReference>
<accession>A0A1I6TZM1</accession>
<evidence type="ECO:0000256" key="6">
    <source>
        <dbReference type="ARBA" id="ARBA00022679"/>
    </source>
</evidence>
<evidence type="ECO:0000256" key="7">
    <source>
        <dbReference type="ARBA" id="ARBA00023141"/>
    </source>
</evidence>
<organism evidence="11 12">
    <name type="scientific">Marininema halotolerans</name>
    <dbReference type="NCBI Taxonomy" id="1155944"/>
    <lineage>
        <taxon>Bacteria</taxon>
        <taxon>Bacillati</taxon>
        <taxon>Bacillota</taxon>
        <taxon>Bacilli</taxon>
        <taxon>Bacillales</taxon>
        <taxon>Thermoactinomycetaceae</taxon>
        <taxon>Marininema</taxon>
    </lineage>
</organism>
<feature type="binding site" evidence="9">
    <location>
        <position position="390"/>
    </location>
    <ligand>
        <name>phosphoenolpyruvate</name>
        <dbReference type="ChEBI" id="CHEBI:58702"/>
    </ligand>
</feature>
<keyword evidence="7 9" id="KW-0057">Aromatic amino acid biosynthesis</keyword>
<comment type="similarity">
    <text evidence="3 9">Belongs to the EPSP synthase family.</text>
</comment>
<feature type="active site" description="Proton acceptor" evidence="9">
    <location>
        <position position="317"/>
    </location>
</feature>
<evidence type="ECO:0000256" key="4">
    <source>
        <dbReference type="ARBA" id="ARBA00022490"/>
    </source>
</evidence>
<name>A0A1I6TZM1_9BACL</name>
<dbReference type="FunFam" id="3.65.10.10:FF:000006">
    <property type="entry name" value="3-phosphoshikimate 1-carboxyvinyltransferase"/>
    <property type="match status" value="1"/>
</dbReference>
<feature type="binding site" evidence="9">
    <location>
        <position position="96"/>
    </location>
    <ligand>
        <name>phosphoenolpyruvate</name>
        <dbReference type="ChEBI" id="CHEBI:58702"/>
    </ligand>
</feature>
<dbReference type="Proteomes" id="UP000198660">
    <property type="component" value="Unassembled WGS sequence"/>
</dbReference>
<keyword evidence="6 9" id="KW-0808">Transferase</keyword>
<feature type="binding site" evidence="9">
    <location>
        <position position="344"/>
    </location>
    <ligand>
        <name>3-phosphoshikimate</name>
        <dbReference type="ChEBI" id="CHEBI:145989"/>
    </ligand>
</feature>
<dbReference type="GO" id="GO:0009073">
    <property type="term" value="P:aromatic amino acid family biosynthetic process"/>
    <property type="evidence" value="ECO:0007669"/>
    <property type="project" value="UniProtKB-KW"/>
</dbReference>
<comment type="subunit">
    <text evidence="9">Monomer.</text>
</comment>
<proteinExistence type="inferred from homology"/>
<feature type="binding site" evidence="9">
    <location>
        <position position="317"/>
    </location>
    <ligand>
        <name>3-phosphoshikimate</name>
        <dbReference type="ChEBI" id="CHEBI:145989"/>
    </ligand>
</feature>
<dbReference type="HAMAP" id="MF_00210">
    <property type="entry name" value="EPSP_synth"/>
    <property type="match status" value="1"/>
</dbReference>
<dbReference type="GO" id="GO:0009423">
    <property type="term" value="P:chorismate biosynthetic process"/>
    <property type="evidence" value="ECO:0007669"/>
    <property type="project" value="UniProtKB-UniRule"/>
</dbReference>
<dbReference type="GO" id="GO:0003866">
    <property type="term" value="F:3-phosphoshikimate 1-carboxyvinyltransferase activity"/>
    <property type="evidence" value="ECO:0007669"/>
    <property type="project" value="UniProtKB-UniRule"/>
</dbReference>
<dbReference type="Gene3D" id="3.65.10.10">
    <property type="entry name" value="Enolpyruvate transferase domain"/>
    <property type="match status" value="2"/>
</dbReference>
<keyword evidence="12" id="KW-1185">Reference proteome</keyword>
<dbReference type="CDD" id="cd01556">
    <property type="entry name" value="EPSP_synthase"/>
    <property type="match status" value="1"/>
</dbReference>
<evidence type="ECO:0000256" key="2">
    <source>
        <dbReference type="ARBA" id="ARBA00004811"/>
    </source>
</evidence>
<evidence type="ECO:0000313" key="11">
    <source>
        <dbReference type="EMBL" id="SFS94625.1"/>
    </source>
</evidence>
<reference evidence="12" key="1">
    <citation type="submission" date="2016-10" db="EMBL/GenBank/DDBJ databases">
        <authorList>
            <person name="Varghese N."/>
            <person name="Submissions S."/>
        </authorList>
    </citation>
    <scope>NUCLEOTIDE SEQUENCE [LARGE SCALE GENOMIC DNA]</scope>
    <source>
        <strain evidence="12">DSM 45789</strain>
    </source>
</reference>
<evidence type="ECO:0000256" key="5">
    <source>
        <dbReference type="ARBA" id="ARBA00022605"/>
    </source>
</evidence>
<comment type="pathway">
    <text evidence="2 9">Metabolic intermediate biosynthesis; chorismate biosynthesis; chorismate from D-erythrose 4-phosphate and phosphoenolpyruvate: step 6/7.</text>
</comment>
<comment type="caution">
    <text evidence="9">Lacks conserved residue(s) required for the propagation of feature annotation.</text>
</comment>
<dbReference type="InterPro" id="IPR023193">
    <property type="entry name" value="EPSP_synthase_CS"/>
</dbReference>
<sequence>MMQQLTMKPGNSLQGTVQVPGDKSISHRSVMFGAIAQGTTRVKGFLPGADCLATIACFRNMGVSITQESPTSLTIEGAGWEGLHEPNQLLDVGNSGTTIRLMLGILAGRSFYSAVAGDESIARRPMDRVLHPLREMGAQVDGRQGGRFTPLGIRGGGLQGIRYQSPVASAQIKSCLLLAGLQAKGETVVEEPYRSRDHSERMLRAFGAEVNSFSGGVSVRGGQQLSGREVRVPGDISSAAFPMIAALLVPGSQVTLQDVGVNPTRTGILDVLKAMGATIEVKETGEWCGEPVGDITISTSTLFGTEIGGELIPRLIDEIPIIAVAATQAKGKTIIRDAAELKVKETNRIAVTAGELTKLGARIEETEDGMVIEGGTPLTGGICDSRGDHRIGMATAIAGLIAKGGVTVHNADAINVSFPGFSELMSRLGKVHS</sequence>
<feature type="binding site" evidence="9">
    <location>
        <position position="124"/>
    </location>
    <ligand>
        <name>phosphoenolpyruvate</name>
        <dbReference type="ChEBI" id="CHEBI:58702"/>
    </ligand>
</feature>
<dbReference type="PANTHER" id="PTHR21090:SF5">
    <property type="entry name" value="PENTAFUNCTIONAL AROM POLYPEPTIDE"/>
    <property type="match status" value="1"/>
</dbReference>
<dbReference type="Pfam" id="PF00275">
    <property type="entry name" value="EPSP_synthase"/>
    <property type="match status" value="1"/>
</dbReference>
<dbReference type="PROSITE" id="PS00104">
    <property type="entry name" value="EPSP_SYNTHASE_1"/>
    <property type="match status" value="1"/>
</dbReference>
<comment type="function">
    <text evidence="1 9">Catalyzes the transfer of the enolpyruvyl moiety of phosphoenolpyruvate (PEP) to the 5-hydroxyl of shikimate-3-phosphate (S3P) to produce enolpyruvyl shikimate-3-phosphate and inorganic phosphate.</text>
</comment>
<feature type="binding site" evidence="9">
    <location>
        <position position="24"/>
    </location>
    <ligand>
        <name>3-phosphoshikimate</name>
        <dbReference type="ChEBI" id="CHEBI:145989"/>
    </ligand>
</feature>
<dbReference type="NCBIfam" id="TIGR01356">
    <property type="entry name" value="aroA"/>
    <property type="match status" value="1"/>
</dbReference>
<keyword evidence="5 9" id="KW-0028">Amino-acid biosynthesis</keyword>
<dbReference type="PANTHER" id="PTHR21090">
    <property type="entry name" value="AROM/DEHYDROQUINATE SYNTHASE"/>
    <property type="match status" value="1"/>
</dbReference>
<dbReference type="GO" id="GO:0005737">
    <property type="term" value="C:cytoplasm"/>
    <property type="evidence" value="ECO:0007669"/>
    <property type="project" value="UniProtKB-SubCell"/>
</dbReference>
<dbReference type="InterPro" id="IPR001986">
    <property type="entry name" value="Enolpyruvate_Tfrase_dom"/>
</dbReference>
<evidence type="ECO:0000256" key="9">
    <source>
        <dbReference type="HAMAP-Rule" id="MF_00210"/>
    </source>
</evidence>
<evidence type="ECO:0000256" key="3">
    <source>
        <dbReference type="ARBA" id="ARBA00009948"/>
    </source>
</evidence>
<feature type="binding site" evidence="9">
    <location>
        <position position="171"/>
    </location>
    <ligand>
        <name>phosphoenolpyruvate</name>
        <dbReference type="ChEBI" id="CHEBI:58702"/>
    </ligand>
</feature>
<feature type="binding site" evidence="9">
    <location>
        <position position="23"/>
    </location>
    <ligand>
        <name>3-phosphoshikimate</name>
        <dbReference type="ChEBI" id="CHEBI:145989"/>
    </ligand>
</feature>
<dbReference type="InterPro" id="IPR013792">
    <property type="entry name" value="RNA3'P_cycl/enolpyr_Trfase_a/b"/>
</dbReference>
<comment type="subcellular location">
    <subcellularLocation>
        <location evidence="9">Cytoplasm</location>
    </subcellularLocation>
</comment>
<evidence type="ECO:0000313" key="12">
    <source>
        <dbReference type="Proteomes" id="UP000198660"/>
    </source>
</evidence>
<dbReference type="PIRSF" id="PIRSF000505">
    <property type="entry name" value="EPSPS"/>
    <property type="match status" value="1"/>
</dbReference>
<dbReference type="EMBL" id="FPAA01000012">
    <property type="protein sequence ID" value="SFS94625.1"/>
    <property type="molecule type" value="Genomic_DNA"/>
</dbReference>
<gene>
    <name evidence="9" type="primary">aroA</name>
    <name evidence="11" type="ORF">SAMN05444972_11252</name>
</gene>
<evidence type="ECO:0000256" key="1">
    <source>
        <dbReference type="ARBA" id="ARBA00002174"/>
    </source>
</evidence>
<feature type="binding site" evidence="9">
    <location>
        <position position="171"/>
    </location>
    <ligand>
        <name>3-phosphoshikimate</name>
        <dbReference type="ChEBI" id="CHEBI:145989"/>
    </ligand>
</feature>
<keyword evidence="4 9" id="KW-0963">Cytoplasm</keyword>